<sequence>MSTNTQAAKRFQPTPEQLALSEERKAKKAKIAISNREPASEDTTETGRIIERSWIPTDSTHSHQGQRVKVFTWNLLAQCLVRRNLFPTSDCLKSSQREPMIFRELLATQADILCLQEVDRLDKLLPVLEQAGYAYHYASGPEKQHGCLIAFKAKLYNLLSTRKVQYDDEEIRPDGSDKARRDFNFAPDDPGYSLLVGDPLLAEQEQRLLPSYVVHMSVDPTVPRVSKDEAEEGKRDPDKVITSARLAIPTDGLLSPDELAAFFAEIPRLRSVYDVGLGNAKEQGIPTYGGRVTLGPSRRGYHEPEYTSYTHYWKTVLDPVGRTSCVVSVLSPHKKADIELGLPQKDVSGSDHVSLAAELCWHDVDADYPKILISE</sequence>
<evidence type="ECO:0000256" key="2">
    <source>
        <dbReference type="ARBA" id="ARBA00022801"/>
    </source>
</evidence>
<dbReference type="OrthoDB" id="428734at2759"/>
<dbReference type="InterPro" id="IPR050410">
    <property type="entry name" value="CCR4/nocturin_mRNA_transcr"/>
</dbReference>
<reference evidence="5" key="1">
    <citation type="submission" date="2021-02" db="EMBL/GenBank/DDBJ databases">
        <authorList>
            <person name="Nieuwenhuis M."/>
            <person name="Van De Peppel L.J.J."/>
        </authorList>
    </citation>
    <scope>NUCLEOTIDE SEQUENCE</scope>
    <source>
        <strain evidence="5">D49</strain>
    </source>
</reference>
<accession>A0A9P7KKX7</accession>
<dbReference type="PANTHER" id="PTHR12121">
    <property type="entry name" value="CARBON CATABOLITE REPRESSOR PROTEIN 4"/>
    <property type="match status" value="1"/>
</dbReference>
<comment type="similarity">
    <text evidence="1">Belongs to the CCR4/nocturin family.</text>
</comment>
<dbReference type="PANTHER" id="PTHR12121:SF45">
    <property type="entry name" value="NOCTURNIN"/>
    <property type="match status" value="1"/>
</dbReference>
<comment type="caution">
    <text evidence="5">The sequence shown here is derived from an EMBL/GenBank/DDBJ whole genome shotgun (WGS) entry which is preliminary data.</text>
</comment>
<dbReference type="GO" id="GO:0006139">
    <property type="term" value="P:nucleobase-containing compound metabolic process"/>
    <property type="evidence" value="ECO:0007669"/>
    <property type="project" value="UniProtKB-ARBA"/>
</dbReference>
<dbReference type="InterPro" id="IPR005135">
    <property type="entry name" value="Endo/exonuclease/phosphatase"/>
</dbReference>
<dbReference type="AlphaFoldDB" id="A0A9P7KKX7"/>
<evidence type="ECO:0000313" key="6">
    <source>
        <dbReference type="Proteomes" id="UP000717328"/>
    </source>
</evidence>
<dbReference type="SUPFAM" id="SSF56219">
    <property type="entry name" value="DNase I-like"/>
    <property type="match status" value="1"/>
</dbReference>
<feature type="domain" description="Endonuclease/exonuclease/phosphatase" evidence="4">
    <location>
        <begin position="72"/>
        <end position="185"/>
    </location>
</feature>
<evidence type="ECO:0000259" key="4">
    <source>
        <dbReference type="Pfam" id="PF03372"/>
    </source>
</evidence>
<proteinExistence type="inferred from homology"/>
<dbReference type="Pfam" id="PF03372">
    <property type="entry name" value="Exo_endo_phos"/>
    <property type="match status" value="1"/>
</dbReference>
<protein>
    <recommendedName>
        <fullName evidence="4">Endonuclease/exonuclease/phosphatase domain-containing protein</fullName>
    </recommendedName>
</protein>
<evidence type="ECO:0000313" key="5">
    <source>
        <dbReference type="EMBL" id="KAG5654103.1"/>
    </source>
</evidence>
<keyword evidence="6" id="KW-1185">Reference proteome</keyword>
<dbReference type="Gene3D" id="3.60.10.10">
    <property type="entry name" value="Endonuclease/exonuclease/phosphatase"/>
    <property type="match status" value="2"/>
</dbReference>
<dbReference type="EMBL" id="JABCKI010000020">
    <property type="protein sequence ID" value="KAG5654103.1"/>
    <property type="molecule type" value="Genomic_DNA"/>
</dbReference>
<keyword evidence="2" id="KW-0378">Hydrolase</keyword>
<dbReference type="GO" id="GO:0000175">
    <property type="term" value="F:3'-5'-RNA exonuclease activity"/>
    <property type="evidence" value="ECO:0007669"/>
    <property type="project" value="TreeGrafter"/>
</dbReference>
<name>A0A9P7KKX7_9AGAR</name>
<dbReference type="InterPro" id="IPR036691">
    <property type="entry name" value="Endo/exonu/phosph_ase_sf"/>
</dbReference>
<feature type="region of interest" description="Disordered" evidence="3">
    <location>
        <begin position="1"/>
        <end position="48"/>
    </location>
</feature>
<evidence type="ECO:0000256" key="1">
    <source>
        <dbReference type="ARBA" id="ARBA00010774"/>
    </source>
</evidence>
<reference evidence="5" key="2">
    <citation type="submission" date="2021-10" db="EMBL/GenBank/DDBJ databases">
        <title>Phylogenomics reveals ancestral predisposition of the termite-cultivated fungus Termitomyces towards a domesticated lifestyle.</title>
        <authorList>
            <person name="Auxier B."/>
            <person name="Grum-Grzhimaylo A."/>
            <person name="Cardenas M.E."/>
            <person name="Lodge J.D."/>
            <person name="Laessoe T."/>
            <person name="Pedersen O."/>
            <person name="Smith M.E."/>
            <person name="Kuyper T.W."/>
            <person name="Franco-Molano E.A."/>
            <person name="Baroni T.J."/>
            <person name="Aanen D.K."/>
        </authorList>
    </citation>
    <scope>NUCLEOTIDE SEQUENCE</scope>
    <source>
        <strain evidence="5">D49</strain>
    </source>
</reference>
<dbReference type="Proteomes" id="UP000717328">
    <property type="component" value="Unassembled WGS sequence"/>
</dbReference>
<organism evidence="5 6">
    <name type="scientific">Sphagnurus paluster</name>
    <dbReference type="NCBI Taxonomy" id="117069"/>
    <lineage>
        <taxon>Eukaryota</taxon>
        <taxon>Fungi</taxon>
        <taxon>Dikarya</taxon>
        <taxon>Basidiomycota</taxon>
        <taxon>Agaricomycotina</taxon>
        <taxon>Agaricomycetes</taxon>
        <taxon>Agaricomycetidae</taxon>
        <taxon>Agaricales</taxon>
        <taxon>Tricholomatineae</taxon>
        <taxon>Lyophyllaceae</taxon>
        <taxon>Sphagnurus</taxon>
    </lineage>
</organism>
<evidence type="ECO:0000256" key="3">
    <source>
        <dbReference type="SAM" id="MobiDB-lite"/>
    </source>
</evidence>
<gene>
    <name evidence="5" type="ORF">H0H81_007517</name>
</gene>